<keyword evidence="1" id="KW-1133">Transmembrane helix</keyword>
<keyword evidence="1" id="KW-0472">Membrane</keyword>
<sequence>MHPPHSRENLHRPPSAKKRLTRVKLNQTCHLAMGAPHYSCRSPTVQANHLGTSLLHPGFSNHLLRTGWMKEIQVFVLCGKSYWAADMVGSPRLCHCRLMMKMATELSWFLVLPTATATIMILGQLD</sequence>
<dbReference type="InParanoid" id="A0A4S2N2U9"/>
<evidence type="ECO:0000313" key="3">
    <source>
        <dbReference type="Proteomes" id="UP000298138"/>
    </source>
</evidence>
<protein>
    <submittedName>
        <fullName evidence="2">Uncharacterized protein</fullName>
    </submittedName>
</protein>
<feature type="transmembrane region" description="Helical" evidence="1">
    <location>
        <begin position="106"/>
        <end position="125"/>
    </location>
</feature>
<keyword evidence="1" id="KW-0812">Transmembrane</keyword>
<accession>A0A4S2N2U9</accession>
<gene>
    <name evidence="2" type="ORF">EX30DRAFT_82448</name>
</gene>
<organism evidence="2 3">
    <name type="scientific">Ascodesmis nigricans</name>
    <dbReference type="NCBI Taxonomy" id="341454"/>
    <lineage>
        <taxon>Eukaryota</taxon>
        <taxon>Fungi</taxon>
        <taxon>Dikarya</taxon>
        <taxon>Ascomycota</taxon>
        <taxon>Pezizomycotina</taxon>
        <taxon>Pezizomycetes</taxon>
        <taxon>Pezizales</taxon>
        <taxon>Ascodesmidaceae</taxon>
        <taxon>Ascodesmis</taxon>
    </lineage>
</organism>
<dbReference type="Proteomes" id="UP000298138">
    <property type="component" value="Unassembled WGS sequence"/>
</dbReference>
<dbReference type="EMBL" id="ML220113">
    <property type="protein sequence ID" value="TGZ83468.1"/>
    <property type="molecule type" value="Genomic_DNA"/>
</dbReference>
<keyword evidence="3" id="KW-1185">Reference proteome</keyword>
<name>A0A4S2N2U9_9PEZI</name>
<proteinExistence type="predicted"/>
<reference evidence="2 3" key="1">
    <citation type="submission" date="2019-04" db="EMBL/GenBank/DDBJ databases">
        <title>Comparative genomics and transcriptomics to analyze fruiting body development in filamentous ascomycetes.</title>
        <authorList>
            <consortium name="DOE Joint Genome Institute"/>
            <person name="Lutkenhaus R."/>
            <person name="Traeger S."/>
            <person name="Breuer J."/>
            <person name="Kuo A."/>
            <person name="Lipzen A."/>
            <person name="Pangilinan J."/>
            <person name="Dilworth D."/>
            <person name="Sandor L."/>
            <person name="Poggeler S."/>
            <person name="Barry K."/>
            <person name="Grigoriev I.V."/>
            <person name="Nowrousian M."/>
        </authorList>
    </citation>
    <scope>NUCLEOTIDE SEQUENCE [LARGE SCALE GENOMIC DNA]</scope>
    <source>
        <strain evidence="2 3">CBS 389.68</strain>
    </source>
</reference>
<evidence type="ECO:0000256" key="1">
    <source>
        <dbReference type="SAM" id="Phobius"/>
    </source>
</evidence>
<dbReference type="AlphaFoldDB" id="A0A4S2N2U9"/>
<evidence type="ECO:0000313" key="2">
    <source>
        <dbReference type="EMBL" id="TGZ83468.1"/>
    </source>
</evidence>